<protein>
    <recommendedName>
        <fullName evidence="4">Large ribosomal subunit protein eL22</fullName>
    </recommendedName>
    <alternativeName>
        <fullName evidence="5">60S ribosomal protein L22</fullName>
    </alternativeName>
</protein>
<organism evidence="7 8">
    <name type="scientific">Dimargaris verticillata</name>
    <dbReference type="NCBI Taxonomy" id="2761393"/>
    <lineage>
        <taxon>Eukaryota</taxon>
        <taxon>Fungi</taxon>
        <taxon>Fungi incertae sedis</taxon>
        <taxon>Zoopagomycota</taxon>
        <taxon>Kickxellomycotina</taxon>
        <taxon>Dimargaritomycetes</taxon>
        <taxon>Dimargaritales</taxon>
        <taxon>Dimargaritaceae</taxon>
        <taxon>Dimargaris</taxon>
    </lineage>
</organism>
<comment type="similarity">
    <text evidence="1">Belongs to the eukaryotic ribosomal protein eL22 family.</text>
</comment>
<keyword evidence="8" id="KW-1185">Reference proteome</keyword>
<evidence type="ECO:0000256" key="6">
    <source>
        <dbReference type="SAM" id="MobiDB-lite"/>
    </source>
</evidence>
<dbReference type="GO" id="GO:0003723">
    <property type="term" value="F:RNA binding"/>
    <property type="evidence" value="ECO:0007669"/>
    <property type="project" value="TreeGrafter"/>
</dbReference>
<evidence type="ECO:0000256" key="2">
    <source>
        <dbReference type="ARBA" id="ARBA00022980"/>
    </source>
</evidence>
<name>A0A9W8E6A6_9FUNG</name>
<feature type="compositionally biased region" description="Acidic residues" evidence="6">
    <location>
        <begin position="110"/>
        <end position="126"/>
    </location>
</feature>
<keyword evidence="3" id="KW-0687">Ribonucleoprotein</keyword>
<accession>A0A9W8E6A6</accession>
<feature type="non-terminal residue" evidence="7">
    <location>
        <position position="1"/>
    </location>
</feature>
<sequence length="126" mass="14679">KRTLEKDLVVVLDCSIPANDSIFDDAAFEKYLHDHIKVDNRVNNLGNKVTITREDAVVTVTSKVAFAKRYFKYLAKKFLKKHQLRDWIRVLSIPNGYQLKYFNINQTPGEVEEEEDDEEEASDDEE</sequence>
<feature type="region of interest" description="Disordered" evidence="6">
    <location>
        <begin position="105"/>
        <end position="126"/>
    </location>
</feature>
<evidence type="ECO:0000313" key="8">
    <source>
        <dbReference type="Proteomes" id="UP001151582"/>
    </source>
</evidence>
<reference evidence="7" key="1">
    <citation type="submission" date="2022-07" db="EMBL/GenBank/DDBJ databases">
        <title>Phylogenomic reconstructions and comparative analyses of Kickxellomycotina fungi.</title>
        <authorList>
            <person name="Reynolds N.K."/>
            <person name="Stajich J.E."/>
            <person name="Barry K."/>
            <person name="Grigoriev I.V."/>
            <person name="Crous P."/>
            <person name="Smith M.E."/>
        </authorList>
    </citation>
    <scope>NUCLEOTIDE SEQUENCE</scope>
    <source>
        <strain evidence="7">RSA 567</strain>
    </source>
</reference>
<dbReference type="PANTHER" id="PTHR10064:SF0">
    <property type="entry name" value="FI24544P1-RELATED"/>
    <property type="match status" value="1"/>
</dbReference>
<dbReference type="EMBL" id="JANBQB010000992">
    <property type="protein sequence ID" value="KAJ1972677.1"/>
    <property type="molecule type" value="Genomic_DNA"/>
</dbReference>
<dbReference type="AlphaFoldDB" id="A0A9W8E6A6"/>
<dbReference type="OrthoDB" id="10259820at2759"/>
<dbReference type="InterPro" id="IPR038526">
    <property type="entry name" value="Ribosomal_eL22_sf"/>
</dbReference>
<evidence type="ECO:0000313" key="7">
    <source>
        <dbReference type="EMBL" id="KAJ1972677.1"/>
    </source>
</evidence>
<dbReference type="FunFam" id="3.30.1360.210:FF:000002">
    <property type="entry name" value="60S ribosomal protein L22-2"/>
    <property type="match status" value="1"/>
</dbReference>
<dbReference type="Proteomes" id="UP001151582">
    <property type="component" value="Unassembled WGS sequence"/>
</dbReference>
<dbReference type="Gene3D" id="3.30.1360.210">
    <property type="match status" value="1"/>
</dbReference>
<comment type="caution">
    <text evidence="7">The sequence shown here is derived from an EMBL/GenBank/DDBJ whole genome shotgun (WGS) entry which is preliminary data.</text>
</comment>
<dbReference type="Pfam" id="PF01776">
    <property type="entry name" value="Ribosomal_L22e"/>
    <property type="match status" value="1"/>
</dbReference>
<dbReference type="GO" id="GO:1990904">
    <property type="term" value="C:ribonucleoprotein complex"/>
    <property type="evidence" value="ECO:0007669"/>
    <property type="project" value="UniProtKB-KW"/>
</dbReference>
<evidence type="ECO:0000256" key="5">
    <source>
        <dbReference type="ARBA" id="ARBA00041214"/>
    </source>
</evidence>
<evidence type="ECO:0000256" key="1">
    <source>
        <dbReference type="ARBA" id="ARBA00007817"/>
    </source>
</evidence>
<evidence type="ECO:0000256" key="4">
    <source>
        <dbReference type="ARBA" id="ARBA00040613"/>
    </source>
</evidence>
<dbReference type="InterPro" id="IPR002671">
    <property type="entry name" value="Ribosomal_eL22"/>
</dbReference>
<dbReference type="GO" id="GO:0005840">
    <property type="term" value="C:ribosome"/>
    <property type="evidence" value="ECO:0007669"/>
    <property type="project" value="UniProtKB-KW"/>
</dbReference>
<keyword evidence="2 7" id="KW-0689">Ribosomal protein</keyword>
<dbReference type="PANTHER" id="PTHR10064">
    <property type="entry name" value="60S RIBOSOMAL PROTEIN L22"/>
    <property type="match status" value="1"/>
</dbReference>
<gene>
    <name evidence="7" type="primary">rpl22</name>
    <name evidence="7" type="ORF">H4R34_005329</name>
</gene>
<dbReference type="GO" id="GO:0002181">
    <property type="term" value="P:cytoplasmic translation"/>
    <property type="evidence" value="ECO:0007669"/>
    <property type="project" value="TreeGrafter"/>
</dbReference>
<proteinExistence type="inferred from homology"/>
<evidence type="ECO:0000256" key="3">
    <source>
        <dbReference type="ARBA" id="ARBA00023274"/>
    </source>
</evidence>
<dbReference type="GO" id="GO:0003735">
    <property type="term" value="F:structural constituent of ribosome"/>
    <property type="evidence" value="ECO:0007669"/>
    <property type="project" value="InterPro"/>
</dbReference>